<reference evidence="4" key="1">
    <citation type="journal article" date="2016" name="Nat. Genet.">
        <title>The genome sequences of Arachis duranensis and Arachis ipaensis, the diploid ancestors of cultivated peanut.</title>
        <authorList>
            <person name="Bertioli D.J."/>
            <person name="Cannon S.B."/>
            <person name="Froenicke L."/>
            <person name="Huang G."/>
            <person name="Farmer A.D."/>
            <person name="Cannon E.K."/>
            <person name="Liu X."/>
            <person name="Gao D."/>
            <person name="Clevenger J."/>
            <person name="Dash S."/>
            <person name="Ren L."/>
            <person name="Moretzsohn M.C."/>
            <person name="Shirasawa K."/>
            <person name="Huang W."/>
            <person name="Vidigal B."/>
            <person name="Abernathy B."/>
            <person name="Chu Y."/>
            <person name="Niederhuth C.E."/>
            <person name="Umale P."/>
            <person name="Araujo A.C."/>
            <person name="Kozik A."/>
            <person name="Kim K.D."/>
            <person name="Burow M.D."/>
            <person name="Varshney R.K."/>
            <person name="Wang X."/>
            <person name="Zhang X."/>
            <person name="Barkley N."/>
            <person name="Guimaraes P.M."/>
            <person name="Isobe S."/>
            <person name="Guo B."/>
            <person name="Liao B."/>
            <person name="Stalker H.T."/>
            <person name="Schmitz R.J."/>
            <person name="Scheffler B.E."/>
            <person name="Leal-Bertioli S.C."/>
            <person name="Xun X."/>
            <person name="Jackson S.A."/>
            <person name="Michelmore R."/>
            <person name="Ozias-Akins P."/>
        </authorList>
    </citation>
    <scope>NUCLEOTIDE SEQUENCE [LARGE SCALE GENOMIC DNA]</scope>
    <source>
        <strain evidence="4">cv. V14167</strain>
    </source>
</reference>
<sequence length="414" mass="48168">MYILWDQPMSAPRLYVNFNLNPVYETPVVWLLDEVPERRHMAMSDRAEETTMRPQRQSAREGTPSDNREREQETFMTTMNAVAEAVREAAVAAARAVDRLGVRNRNENEHGEDSRNDETNLGHPERPMTLATFLKVNPPKFKGTLVATDADNWFRGIERSLRAQHVPEGQHVEFATYMMEGETKHWWQGIQRLLQQNENDIPWDTFRDEFYKKYFPRAARDAKEMELMQLKQADMTVAEYARKFDDLCRFSKICQGNPTDFEEWKCLKFEGGLREELMNSVVPLEIRNFAELVNKSKLVEECSKKLAIARASRREDLQRDFVQNLAPQGRNFKAIGQFQHWNGNHRAVSLLTCNNGSDNNRDIRQGHESQPHQAQNGVICPTCGKNHGSRLCRVRTGLCYYCNKEEHRARDCRK</sequence>
<keyword evidence="1" id="KW-0479">Metal-binding</keyword>
<dbReference type="AlphaFoldDB" id="A0A6P4BMB7"/>
<organism evidence="4 5">
    <name type="scientific">Arachis duranensis</name>
    <name type="common">Wild peanut</name>
    <dbReference type="NCBI Taxonomy" id="130453"/>
    <lineage>
        <taxon>Eukaryota</taxon>
        <taxon>Viridiplantae</taxon>
        <taxon>Streptophyta</taxon>
        <taxon>Embryophyta</taxon>
        <taxon>Tracheophyta</taxon>
        <taxon>Spermatophyta</taxon>
        <taxon>Magnoliopsida</taxon>
        <taxon>eudicotyledons</taxon>
        <taxon>Gunneridae</taxon>
        <taxon>Pentapetalae</taxon>
        <taxon>rosids</taxon>
        <taxon>fabids</taxon>
        <taxon>Fabales</taxon>
        <taxon>Fabaceae</taxon>
        <taxon>Papilionoideae</taxon>
        <taxon>50 kb inversion clade</taxon>
        <taxon>dalbergioids sensu lato</taxon>
        <taxon>Dalbergieae</taxon>
        <taxon>Pterocarpus clade</taxon>
        <taxon>Arachis</taxon>
    </lineage>
</organism>
<dbReference type="InterPro" id="IPR001878">
    <property type="entry name" value="Znf_CCHC"/>
</dbReference>
<dbReference type="PANTHER" id="PTHR34482:SF48">
    <property type="entry name" value="GAG PROTEASE POLYPROTEIN"/>
    <property type="match status" value="1"/>
</dbReference>
<protein>
    <submittedName>
        <fullName evidence="5">Uncharacterized protein LOC107469730</fullName>
    </submittedName>
</protein>
<dbReference type="PROSITE" id="PS50158">
    <property type="entry name" value="ZF_CCHC"/>
    <property type="match status" value="1"/>
</dbReference>
<gene>
    <name evidence="5" type="primary">LOC107469730</name>
</gene>
<dbReference type="GO" id="GO:0008270">
    <property type="term" value="F:zinc ion binding"/>
    <property type="evidence" value="ECO:0007669"/>
    <property type="project" value="UniProtKB-KW"/>
</dbReference>
<dbReference type="KEGG" id="adu:107469730"/>
<dbReference type="PANTHER" id="PTHR34482">
    <property type="entry name" value="DNA DAMAGE-INDUCIBLE PROTEIN 1-LIKE"/>
    <property type="match status" value="1"/>
</dbReference>
<dbReference type="SMART" id="SM00343">
    <property type="entry name" value="ZnF_C2HC"/>
    <property type="match status" value="1"/>
</dbReference>
<keyword evidence="1" id="KW-0862">Zinc</keyword>
<evidence type="ECO:0000313" key="4">
    <source>
        <dbReference type="Proteomes" id="UP000515211"/>
    </source>
</evidence>
<dbReference type="GeneID" id="107469730"/>
<name>A0A6P4BMB7_ARADU</name>
<dbReference type="Pfam" id="PF00098">
    <property type="entry name" value="zf-CCHC"/>
    <property type="match status" value="1"/>
</dbReference>
<dbReference type="GO" id="GO:0003676">
    <property type="term" value="F:nucleic acid binding"/>
    <property type="evidence" value="ECO:0007669"/>
    <property type="project" value="InterPro"/>
</dbReference>
<evidence type="ECO:0000256" key="2">
    <source>
        <dbReference type="SAM" id="MobiDB-lite"/>
    </source>
</evidence>
<keyword evidence="4" id="KW-1185">Reference proteome</keyword>
<reference evidence="5" key="2">
    <citation type="submission" date="2025-08" db="UniProtKB">
        <authorList>
            <consortium name="RefSeq"/>
        </authorList>
    </citation>
    <scope>IDENTIFICATION</scope>
    <source>
        <tissue evidence="5">Whole plant</tissue>
    </source>
</reference>
<dbReference type="RefSeq" id="XP_015944597.1">
    <property type="nucleotide sequence ID" value="XM_016089111.1"/>
</dbReference>
<feature type="domain" description="CCHC-type" evidence="3">
    <location>
        <begin position="399"/>
        <end position="414"/>
    </location>
</feature>
<proteinExistence type="predicted"/>
<evidence type="ECO:0000313" key="5">
    <source>
        <dbReference type="RefSeq" id="XP_015944597.1"/>
    </source>
</evidence>
<dbReference type="Proteomes" id="UP000515211">
    <property type="component" value="Chromosome 10"/>
</dbReference>
<dbReference type="Pfam" id="PF03732">
    <property type="entry name" value="Retrotrans_gag"/>
    <property type="match status" value="1"/>
</dbReference>
<evidence type="ECO:0000259" key="3">
    <source>
        <dbReference type="PROSITE" id="PS50158"/>
    </source>
</evidence>
<dbReference type="InterPro" id="IPR005162">
    <property type="entry name" value="Retrotrans_gag_dom"/>
</dbReference>
<evidence type="ECO:0000256" key="1">
    <source>
        <dbReference type="PROSITE-ProRule" id="PRU00047"/>
    </source>
</evidence>
<feature type="region of interest" description="Disordered" evidence="2">
    <location>
        <begin position="102"/>
        <end position="124"/>
    </location>
</feature>
<feature type="region of interest" description="Disordered" evidence="2">
    <location>
        <begin position="43"/>
        <end position="71"/>
    </location>
</feature>
<keyword evidence="1" id="KW-0863">Zinc-finger</keyword>
<accession>A0A6P4BMB7</accession>